<keyword evidence="1" id="KW-0614">Plasmid</keyword>
<dbReference type="EMBL" id="LT984809">
    <property type="protein sequence ID" value="SPD49169.1"/>
    <property type="molecule type" value="Genomic_DNA"/>
</dbReference>
<dbReference type="AlphaFoldDB" id="A0A375EGM4"/>
<dbReference type="EMBL" id="LT976981">
    <property type="protein sequence ID" value="SOZ74627.1"/>
    <property type="molecule type" value="Genomic_DNA"/>
</dbReference>
<organism evidence="1 3">
    <name type="scientific">Cupriavidus taiwanensis</name>
    <dbReference type="NCBI Taxonomy" id="164546"/>
    <lineage>
        <taxon>Bacteria</taxon>
        <taxon>Pseudomonadati</taxon>
        <taxon>Pseudomonadota</taxon>
        <taxon>Betaproteobacteria</taxon>
        <taxon>Burkholderiales</taxon>
        <taxon>Burkholderiaceae</taxon>
        <taxon>Cupriavidus</taxon>
    </lineage>
</organism>
<evidence type="ECO:0000313" key="2">
    <source>
        <dbReference type="EMBL" id="SPD49169.1"/>
    </source>
</evidence>
<gene>
    <name evidence="2" type="ORF">CBM2612_P0514</name>
    <name evidence="1" type="ORF">CBM2613_P60057</name>
</gene>
<geneLocation type="plasmid" evidence="2">
    <name>I</name>
</geneLocation>
<reference evidence="1" key="2">
    <citation type="submission" date="2018-01" db="EMBL/GenBank/DDBJ databases">
        <authorList>
            <person name="Clerissi C."/>
        </authorList>
    </citation>
    <scope>NUCLEOTIDE SEQUENCE</scope>
    <source>
        <strain evidence="1">Cupriavidus taiwanensis STM 8556</strain>
        <plasmid evidence="1">CBM2613_p</plasmid>
    </source>
</reference>
<reference evidence="2 3" key="1">
    <citation type="submission" date="2018-01" db="EMBL/GenBank/DDBJ databases">
        <authorList>
            <person name="Gaut B.S."/>
            <person name="Morton B.R."/>
            <person name="Clegg M.T."/>
            <person name="Duvall M.R."/>
        </authorList>
    </citation>
    <scope>NUCLEOTIDE SEQUENCE [LARGE SCALE GENOMIC DNA]</scope>
    <source>
        <strain evidence="2">Cupriavidus taiwanensis STM 8555</strain>
        <plasmid evidence="2">I</plasmid>
        <plasmid evidence="3">Plasmid cbm2613_p</plasmid>
    </source>
</reference>
<evidence type="ECO:0000313" key="1">
    <source>
        <dbReference type="EMBL" id="SOZ74627.1"/>
    </source>
</evidence>
<protein>
    <submittedName>
        <fullName evidence="1">Uncharacterized protein</fullName>
    </submittedName>
</protein>
<dbReference type="Proteomes" id="UP000256952">
    <property type="component" value="Plasmid CBM2613_p"/>
</dbReference>
<accession>A0A375EGM4</accession>
<geneLocation type="plasmid" evidence="1">
    <name>CBM2613_p</name>
</geneLocation>
<name>A0A375EGM4_9BURK</name>
<sequence>MAGQTPALSHALHADALELLNQLERWFGLITQQGIHRGSFDSSGTQH</sequence>
<proteinExistence type="predicted"/>
<geneLocation type="plasmid" evidence="3">
    <name>cbm2613_p</name>
</geneLocation>
<evidence type="ECO:0000313" key="3">
    <source>
        <dbReference type="Proteomes" id="UP000256952"/>
    </source>
</evidence>